<name>A0A8S4PYM3_OWEFU</name>
<keyword evidence="2" id="KW-1185">Reference proteome</keyword>
<feature type="non-terminal residue" evidence="1">
    <location>
        <position position="1"/>
    </location>
</feature>
<dbReference type="EMBL" id="CAIIXF020000011">
    <property type="protein sequence ID" value="CAH1798979.1"/>
    <property type="molecule type" value="Genomic_DNA"/>
</dbReference>
<dbReference type="AlphaFoldDB" id="A0A8S4PYM3"/>
<protein>
    <recommendedName>
        <fullName evidence="3">Apple domain-containing protein</fullName>
    </recommendedName>
</protein>
<feature type="non-terminal residue" evidence="1">
    <location>
        <position position="123"/>
    </location>
</feature>
<comment type="caution">
    <text evidence="1">The sequence shown here is derived from an EMBL/GenBank/DDBJ whole genome shotgun (WGS) entry which is preliminary data.</text>
</comment>
<dbReference type="OrthoDB" id="406838at2759"/>
<evidence type="ECO:0000313" key="2">
    <source>
        <dbReference type="Proteomes" id="UP000749559"/>
    </source>
</evidence>
<sequence length="123" mass="13600">EVKKCFTAARANQKRIIGVEYGGECFTSRSGYGTYNKYGLSTNCTGYYKDSVDTGGPWALSVYAITSYPLRYSVTRNKCNDAKNGELTASTFQECKTNCDLSGFCGAFEFEPGKQDCKYFGDI</sequence>
<evidence type="ECO:0000313" key="1">
    <source>
        <dbReference type="EMBL" id="CAH1798979.1"/>
    </source>
</evidence>
<organism evidence="1 2">
    <name type="scientific">Owenia fusiformis</name>
    <name type="common">Polychaete worm</name>
    <dbReference type="NCBI Taxonomy" id="6347"/>
    <lineage>
        <taxon>Eukaryota</taxon>
        <taxon>Metazoa</taxon>
        <taxon>Spiralia</taxon>
        <taxon>Lophotrochozoa</taxon>
        <taxon>Annelida</taxon>
        <taxon>Polychaeta</taxon>
        <taxon>Sedentaria</taxon>
        <taxon>Canalipalpata</taxon>
        <taxon>Sabellida</taxon>
        <taxon>Oweniida</taxon>
        <taxon>Oweniidae</taxon>
        <taxon>Owenia</taxon>
    </lineage>
</organism>
<proteinExistence type="predicted"/>
<evidence type="ECO:0008006" key="3">
    <source>
        <dbReference type="Google" id="ProtNLM"/>
    </source>
</evidence>
<gene>
    <name evidence="1" type="ORF">OFUS_LOCUS23048</name>
</gene>
<dbReference type="Proteomes" id="UP000749559">
    <property type="component" value="Unassembled WGS sequence"/>
</dbReference>
<accession>A0A8S4PYM3</accession>
<reference evidence="1" key="1">
    <citation type="submission" date="2022-03" db="EMBL/GenBank/DDBJ databases">
        <authorList>
            <person name="Martin C."/>
        </authorList>
    </citation>
    <scope>NUCLEOTIDE SEQUENCE</scope>
</reference>